<dbReference type="OrthoDB" id="5865628at2759"/>
<evidence type="ECO:0000313" key="4">
    <source>
        <dbReference type="Proteomes" id="UP000252519"/>
    </source>
</evidence>
<dbReference type="STRING" id="29170.A0A368FGT1"/>
<dbReference type="GO" id="GO:0003964">
    <property type="term" value="F:RNA-directed DNA polymerase activity"/>
    <property type="evidence" value="ECO:0007669"/>
    <property type="project" value="UniProtKB-EC"/>
</dbReference>
<proteinExistence type="predicted"/>
<dbReference type="InterPro" id="IPR041588">
    <property type="entry name" value="Integrase_H2C2"/>
</dbReference>
<evidence type="ECO:0000256" key="1">
    <source>
        <dbReference type="ARBA" id="ARBA00012493"/>
    </source>
</evidence>
<keyword evidence="4" id="KW-1185">Reference proteome</keyword>
<dbReference type="Pfam" id="PF17921">
    <property type="entry name" value="Integrase_H2C2"/>
    <property type="match status" value="1"/>
</dbReference>
<name>A0A368FGT1_ANCCA</name>
<comment type="caution">
    <text evidence="3">The sequence shown here is derived from an EMBL/GenBank/DDBJ whole genome shotgun (WGS) entry which is preliminary data.</text>
</comment>
<evidence type="ECO:0000313" key="3">
    <source>
        <dbReference type="EMBL" id="RCN31441.1"/>
    </source>
</evidence>
<dbReference type="Proteomes" id="UP000252519">
    <property type="component" value="Unassembled WGS sequence"/>
</dbReference>
<dbReference type="InterPro" id="IPR050951">
    <property type="entry name" value="Retrovirus_Pol_polyprotein"/>
</dbReference>
<gene>
    <name evidence="3" type="ORF">ANCCAN_22772</name>
</gene>
<accession>A0A368FGT1</accession>
<dbReference type="PANTHER" id="PTHR37984:SF5">
    <property type="entry name" value="PROTEIN NYNRIN-LIKE"/>
    <property type="match status" value="1"/>
</dbReference>
<dbReference type="EC" id="2.7.7.49" evidence="1"/>
<dbReference type="Gene3D" id="1.10.340.70">
    <property type="match status" value="1"/>
</dbReference>
<feature type="domain" description="Integrase zinc-binding" evidence="2">
    <location>
        <begin position="130"/>
        <end position="186"/>
    </location>
</feature>
<dbReference type="EMBL" id="JOJR01001300">
    <property type="protein sequence ID" value="RCN31441.1"/>
    <property type="molecule type" value="Genomic_DNA"/>
</dbReference>
<organism evidence="3 4">
    <name type="scientific">Ancylostoma caninum</name>
    <name type="common">Dog hookworm</name>
    <dbReference type="NCBI Taxonomy" id="29170"/>
    <lineage>
        <taxon>Eukaryota</taxon>
        <taxon>Metazoa</taxon>
        <taxon>Ecdysozoa</taxon>
        <taxon>Nematoda</taxon>
        <taxon>Chromadorea</taxon>
        <taxon>Rhabditida</taxon>
        <taxon>Rhabditina</taxon>
        <taxon>Rhabditomorpha</taxon>
        <taxon>Strongyloidea</taxon>
        <taxon>Ancylostomatidae</taxon>
        <taxon>Ancylostomatinae</taxon>
        <taxon>Ancylostoma</taxon>
    </lineage>
</organism>
<dbReference type="PANTHER" id="PTHR37984">
    <property type="entry name" value="PROTEIN CBG26694"/>
    <property type="match status" value="1"/>
</dbReference>
<dbReference type="AlphaFoldDB" id="A0A368FGT1"/>
<evidence type="ECO:0000259" key="2">
    <source>
        <dbReference type="Pfam" id="PF17921"/>
    </source>
</evidence>
<protein>
    <recommendedName>
        <fullName evidence="1">RNA-directed DNA polymerase</fullName>
        <ecNumber evidence="1">2.7.7.49</ecNumber>
    </recommendedName>
</protein>
<reference evidence="3 4" key="1">
    <citation type="submission" date="2014-10" db="EMBL/GenBank/DDBJ databases">
        <title>Draft genome of the hookworm Ancylostoma caninum.</title>
        <authorList>
            <person name="Mitreva M."/>
        </authorList>
    </citation>
    <scope>NUCLEOTIDE SEQUENCE [LARGE SCALE GENOMIC DNA]</scope>
    <source>
        <strain evidence="3 4">Baltimore</strain>
    </source>
</reference>
<sequence>MPIQQSNVSARVLRWALEVQKYTMDIQYVAGKANAVADALVRGAIEANVPREQVYVEEEMIICSTCKGWLAELKKDPDYSRVIADIMDRKLDKVVQLPRCSRKLLVADFTVDNGELEVREDGRSVVVVLRSRRKALFDGVHSGVMAGNLNGRKLLRKLKRSVFWEGMDVDTARWSNECRECFLSRPHQKHVPPLKPITTSTPYELIGVGLVEFGLSALAQDGRIVDNSALTIFYCCSGRRFEEDDPVEFKCRVRQSTFSAVAHVEDPIIANLSFRSIFELARLMSILESEADLERKRYKMKNPTHCFITFKTL</sequence>